<proteinExistence type="predicted"/>
<feature type="compositionally biased region" description="Acidic residues" evidence="1">
    <location>
        <begin position="1"/>
        <end position="11"/>
    </location>
</feature>
<feature type="region of interest" description="Disordered" evidence="1">
    <location>
        <begin position="1"/>
        <end position="24"/>
    </location>
</feature>
<dbReference type="EMBL" id="JBFOLJ010000009">
    <property type="protein sequence ID" value="KAL2510342.1"/>
    <property type="molecule type" value="Genomic_DNA"/>
</dbReference>
<comment type="caution">
    <text evidence="2">The sequence shown here is derived from an EMBL/GenBank/DDBJ whole genome shotgun (WGS) entry which is preliminary data.</text>
</comment>
<evidence type="ECO:0000313" key="3">
    <source>
        <dbReference type="Proteomes" id="UP001604277"/>
    </source>
</evidence>
<protein>
    <submittedName>
        <fullName evidence="2">Uncharacterized protein</fullName>
    </submittedName>
</protein>
<sequence length="216" mass="24031">MKIESEEEKLELDDQKINPNRSSSLLESYAAVDADDKKSGARRRQLITKLLSQLESLEGEGIPQQSRDSADVELARCSKIGEKSETPNALESCTSEITNEEIIKELKEVKKQNFVTQCLLSALIVLTITWQLSEVSLILKIKDGFSNPLKSVSGIITGMFKGRPNANVQEVTKHVSTKQVSTKQREILEPTSIPSLKIPGFPIEHLLGFYSSEDED</sequence>
<dbReference type="PANTHER" id="PTHR35280">
    <property type="entry name" value="F17L21.9"/>
    <property type="match status" value="1"/>
</dbReference>
<reference evidence="3" key="1">
    <citation type="submission" date="2024-07" db="EMBL/GenBank/DDBJ databases">
        <title>Two chromosome-level genome assemblies of Korean endemic species Abeliophyllum distichum and Forsythia ovata (Oleaceae).</title>
        <authorList>
            <person name="Jang H."/>
        </authorList>
    </citation>
    <scope>NUCLEOTIDE SEQUENCE [LARGE SCALE GENOMIC DNA]</scope>
</reference>
<name>A0ABD1TC87_9LAMI</name>
<gene>
    <name evidence="2" type="ORF">Fot_33989</name>
</gene>
<keyword evidence="3" id="KW-1185">Reference proteome</keyword>
<evidence type="ECO:0000313" key="2">
    <source>
        <dbReference type="EMBL" id="KAL2510342.1"/>
    </source>
</evidence>
<dbReference type="PANTHER" id="PTHR35280:SF1">
    <property type="entry name" value="F17L21.9"/>
    <property type="match status" value="1"/>
</dbReference>
<accession>A0ABD1TC87</accession>
<dbReference type="AlphaFoldDB" id="A0ABD1TC87"/>
<dbReference type="Proteomes" id="UP001604277">
    <property type="component" value="Unassembled WGS sequence"/>
</dbReference>
<evidence type="ECO:0000256" key="1">
    <source>
        <dbReference type="SAM" id="MobiDB-lite"/>
    </source>
</evidence>
<organism evidence="2 3">
    <name type="scientific">Forsythia ovata</name>
    <dbReference type="NCBI Taxonomy" id="205694"/>
    <lineage>
        <taxon>Eukaryota</taxon>
        <taxon>Viridiplantae</taxon>
        <taxon>Streptophyta</taxon>
        <taxon>Embryophyta</taxon>
        <taxon>Tracheophyta</taxon>
        <taxon>Spermatophyta</taxon>
        <taxon>Magnoliopsida</taxon>
        <taxon>eudicotyledons</taxon>
        <taxon>Gunneridae</taxon>
        <taxon>Pentapetalae</taxon>
        <taxon>asterids</taxon>
        <taxon>lamiids</taxon>
        <taxon>Lamiales</taxon>
        <taxon>Oleaceae</taxon>
        <taxon>Forsythieae</taxon>
        <taxon>Forsythia</taxon>
    </lineage>
</organism>